<protein>
    <recommendedName>
        <fullName evidence="4">Secreted protein</fullName>
    </recommendedName>
</protein>
<evidence type="ECO:0008006" key="4">
    <source>
        <dbReference type="Google" id="ProtNLM"/>
    </source>
</evidence>
<accession>A0A7U2I1C7</accession>
<dbReference type="AlphaFoldDB" id="A0A7U2I1C7"/>
<proteinExistence type="predicted"/>
<evidence type="ECO:0000313" key="2">
    <source>
        <dbReference type="EMBL" id="QRC98189.1"/>
    </source>
</evidence>
<name>A0A7U2I1C7_PHANO</name>
<feature type="signal peptide" evidence="1">
    <location>
        <begin position="1"/>
        <end position="17"/>
    </location>
</feature>
<sequence>MTMEIFFVLVLLIAAIARKRRLTAKNTQVFPILRGRRVCFLACWTDRFVLYRSNLHLAVWCITVSLATARGTCCLRRRRARAPREKLFSPATVTSLERVWGR</sequence>
<dbReference type="EMBL" id="CP069030">
    <property type="protein sequence ID" value="QRC98189.1"/>
    <property type="molecule type" value="Genomic_DNA"/>
</dbReference>
<evidence type="ECO:0000256" key="1">
    <source>
        <dbReference type="SAM" id="SignalP"/>
    </source>
</evidence>
<feature type="chain" id="PRO_5031380648" description="Secreted protein" evidence="1">
    <location>
        <begin position="18"/>
        <end position="102"/>
    </location>
</feature>
<keyword evidence="1" id="KW-0732">Signal</keyword>
<evidence type="ECO:0000313" key="3">
    <source>
        <dbReference type="Proteomes" id="UP000663193"/>
    </source>
</evidence>
<reference evidence="3" key="1">
    <citation type="journal article" date="2021" name="BMC Genomics">
        <title>Chromosome-level genome assembly and manually-curated proteome of model necrotroph Parastagonospora nodorum Sn15 reveals a genome-wide trove of candidate effector homologs, and redundancy of virulence-related functions within an accessory chromosome.</title>
        <authorList>
            <person name="Bertazzoni S."/>
            <person name="Jones D.A.B."/>
            <person name="Phan H.T."/>
            <person name="Tan K.-C."/>
            <person name="Hane J.K."/>
        </authorList>
    </citation>
    <scope>NUCLEOTIDE SEQUENCE [LARGE SCALE GENOMIC DNA]</scope>
    <source>
        <strain evidence="3">SN15 / ATCC MYA-4574 / FGSC 10173)</strain>
    </source>
</reference>
<keyword evidence="3" id="KW-1185">Reference proteome</keyword>
<gene>
    <name evidence="2" type="ORF">JI435_303070</name>
</gene>
<dbReference type="VEuPathDB" id="FungiDB:JI435_303070"/>
<dbReference type="Proteomes" id="UP000663193">
    <property type="component" value="Chromosome 8"/>
</dbReference>
<organism evidence="2 3">
    <name type="scientific">Phaeosphaeria nodorum (strain SN15 / ATCC MYA-4574 / FGSC 10173)</name>
    <name type="common">Glume blotch fungus</name>
    <name type="synonym">Parastagonospora nodorum</name>
    <dbReference type="NCBI Taxonomy" id="321614"/>
    <lineage>
        <taxon>Eukaryota</taxon>
        <taxon>Fungi</taxon>
        <taxon>Dikarya</taxon>
        <taxon>Ascomycota</taxon>
        <taxon>Pezizomycotina</taxon>
        <taxon>Dothideomycetes</taxon>
        <taxon>Pleosporomycetidae</taxon>
        <taxon>Pleosporales</taxon>
        <taxon>Pleosporineae</taxon>
        <taxon>Phaeosphaeriaceae</taxon>
        <taxon>Parastagonospora</taxon>
    </lineage>
</organism>